<organism evidence="8 9">
    <name type="scientific">Capnocytophaga granulosa</name>
    <dbReference type="NCBI Taxonomy" id="45242"/>
    <lineage>
        <taxon>Bacteria</taxon>
        <taxon>Pseudomonadati</taxon>
        <taxon>Bacteroidota</taxon>
        <taxon>Flavobacteriia</taxon>
        <taxon>Flavobacteriales</taxon>
        <taxon>Flavobacteriaceae</taxon>
        <taxon>Capnocytophaga</taxon>
    </lineage>
</organism>
<comment type="function">
    <text evidence="5">Modulates RecA activity.</text>
</comment>
<proteinExistence type="inferred from homology"/>
<name>A0A1H2VMR7_9FLAO</name>
<dbReference type="Pfam" id="PF02631">
    <property type="entry name" value="RecX_HTH2"/>
    <property type="match status" value="1"/>
</dbReference>
<dbReference type="HAMAP" id="MF_01114">
    <property type="entry name" value="RecX"/>
    <property type="match status" value="1"/>
</dbReference>
<evidence type="ECO:0000259" key="7">
    <source>
        <dbReference type="Pfam" id="PF21981"/>
    </source>
</evidence>
<keyword evidence="9" id="KW-1185">Reference proteome</keyword>
<dbReference type="Gene3D" id="1.10.10.10">
    <property type="entry name" value="Winged helix-like DNA-binding domain superfamily/Winged helix DNA-binding domain"/>
    <property type="match status" value="2"/>
</dbReference>
<feature type="domain" description="RecX third three-helical" evidence="7">
    <location>
        <begin position="105"/>
        <end position="150"/>
    </location>
</feature>
<dbReference type="Pfam" id="PF21981">
    <property type="entry name" value="RecX_HTH3"/>
    <property type="match status" value="1"/>
</dbReference>
<feature type="domain" description="RecX second three-helical" evidence="6">
    <location>
        <begin position="59"/>
        <end position="100"/>
    </location>
</feature>
<evidence type="ECO:0000256" key="5">
    <source>
        <dbReference type="HAMAP-Rule" id="MF_01114"/>
    </source>
</evidence>
<evidence type="ECO:0000256" key="3">
    <source>
        <dbReference type="ARBA" id="ARBA00018111"/>
    </source>
</evidence>
<evidence type="ECO:0000256" key="1">
    <source>
        <dbReference type="ARBA" id="ARBA00004496"/>
    </source>
</evidence>
<protein>
    <recommendedName>
        <fullName evidence="3 5">Regulatory protein RecX</fullName>
    </recommendedName>
</protein>
<dbReference type="InterPro" id="IPR053925">
    <property type="entry name" value="RecX_HTH_3rd"/>
</dbReference>
<comment type="caution">
    <text evidence="8">The sequence shown here is derived from an EMBL/GenBank/DDBJ whole genome shotgun (WGS) entry which is preliminary data.</text>
</comment>
<dbReference type="GeneID" id="85016837"/>
<dbReference type="InterPro" id="IPR003783">
    <property type="entry name" value="Regulatory_RecX"/>
</dbReference>
<dbReference type="AlphaFoldDB" id="A0A1H2VMR7"/>
<dbReference type="OrthoDB" id="1523826at2"/>
<evidence type="ECO:0000256" key="4">
    <source>
        <dbReference type="ARBA" id="ARBA00022490"/>
    </source>
</evidence>
<evidence type="ECO:0000256" key="2">
    <source>
        <dbReference type="ARBA" id="ARBA00009695"/>
    </source>
</evidence>
<evidence type="ECO:0000259" key="6">
    <source>
        <dbReference type="Pfam" id="PF02631"/>
    </source>
</evidence>
<sequence>MSETVKTYTVEEAKRRMERYCAYQERCHKEVVTKLRQMRMIPEAIDVIVAYLIEENFLNEERFARSYARGKFRFKKWGRVRITRELKFREISRYNIACAMEEIEDDYQEVFDTLAEKKADTITEKNIQKARRKLADYLLYKGWESSMVYEKAVELFPYDD</sequence>
<dbReference type="GO" id="GO:0005737">
    <property type="term" value="C:cytoplasm"/>
    <property type="evidence" value="ECO:0007669"/>
    <property type="project" value="UniProtKB-SubCell"/>
</dbReference>
<comment type="similarity">
    <text evidence="2 5">Belongs to the RecX family.</text>
</comment>
<dbReference type="Proteomes" id="UP000182771">
    <property type="component" value="Unassembled WGS sequence"/>
</dbReference>
<keyword evidence="4 5" id="KW-0963">Cytoplasm</keyword>
<gene>
    <name evidence="5" type="primary">recX</name>
    <name evidence="8" type="ORF">SAMN05444420_103234</name>
</gene>
<evidence type="ECO:0000313" key="8">
    <source>
        <dbReference type="EMBL" id="SDW69675.1"/>
    </source>
</evidence>
<reference evidence="8 9" key="1">
    <citation type="submission" date="2016-10" db="EMBL/GenBank/DDBJ databases">
        <authorList>
            <person name="Varghese N."/>
            <person name="Submissions S."/>
        </authorList>
    </citation>
    <scope>NUCLEOTIDE SEQUENCE [LARGE SCALE GENOMIC DNA]</scope>
    <source>
        <strain evidence="8 9">DSM 11449</strain>
    </source>
</reference>
<dbReference type="PANTHER" id="PTHR33602:SF1">
    <property type="entry name" value="REGULATORY PROTEIN RECX FAMILY PROTEIN"/>
    <property type="match status" value="1"/>
</dbReference>
<comment type="subcellular location">
    <subcellularLocation>
        <location evidence="1 5">Cytoplasm</location>
    </subcellularLocation>
</comment>
<accession>A0A1H2VMR7</accession>
<dbReference type="EMBL" id="FNND01000003">
    <property type="protein sequence ID" value="SDW69675.1"/>
    <property type="molecule type" value="Genomic_DNA"/>
</dbReference>
<evidence type="ECO:0000313" key="9">
    <source>
        <dbReference type="Proteomes" id="UP000182771"/>
    </source>
</evidence>
<dbReference type="InterPro" id="IPR053924">
    <property type="entry name" value="RecX_HTH_2nd"/>
</dbReference>
<dbReference type="InterPro" id="IPR036388">
    <property type="entry name" value="WH-like_DNA-bd_sf"/>
</dbReference>
<dbReference type="PANTHER" id="PTHR33602">
    <property type="entry name" value="REGULATORY PROTEIN RECX FAMILY PROTEIN"/>
    <property type="match status" value="1"/>
</dbReference>
<dbReference type="RefSeq" id="WP_016420589.1">
    <property type="nucleotide sequence ID" value="NZ_CAJPRD010000002.1"/>
</dbReference>
<dbReference type="GO" id="GO:0006282">
    <property type="term" value="P:regulation of DNA repair"/>
    <property type="evidence" value="ECO:0007669"/>
    <property type="project" value="UniProtKB-UniRule"/>
</dbReference>